<feature type="transmembrane region" description="Helical" evidence="1">
    <location>
        <begin position="12"/>
        <end position="31"/>
    </location>
</feature>
<dbReference type="PANTHER" id="PTHR37815:SF3">
    <property type="entry name" value="UPF0397 PROTEIN SPR0429"/>
    <property type="match status" value="1"/>
</dbReference>
<accession>A0A9D1PSE7</accession>
<feature type="transmembrane region" description="Helical" evidence="1">
    <location>
        <begin position="74"/>
        <end position="95"/>
    </location>
</feature>
<name>A0A9D1PSE7_9SPIO</name>
<organism evidence="2 3">
    <name type="scientific">Candidatus Ornithospirochaeta avicola</name>
    <dbReference type="NCBI Taxonomy" id="2840896"/>
    <lineage>
        <taxon>Bacteria</taxon>
        <taxon>Pseudomonadati</taxon>
        <taxon>Spirochaetota</taxon>
        <taxon>Spirochaetia</taxon>
        <taxon>Spirochaetales</taxon>
        <taxon>Spirochaetaceae</taxon>
        <taxon>Spirochaetaceae incertae sedis</taxon>
        <taxon>Candidatus Ornithospirochaeta</taxon>
    </lineage>
</organism>
<feature type="transmembrane region" description="Helical" evidence="1">
    <location>
        <begin position="146"/>
        <end position="164"/>
    </location>
</feature>
<dbReference type="AlphaFoldDB" id="A0A9D1PSE7"/>
<dbReference type="PANTHER" id="PTHR37815">
    <property type="entry name" value="UPF0397 PROTEIN BC_2624-RELATED"/>
    <property type="match status" value="1"/>
</dbReference>
<reference evidence="2" key="1">
    <citation type="journal article" date="2021" name="PeerJ">
        <title>Extensive microbial diversity within the chicken gut microbiome revealed by metagenomics and culture.</title>
        <authorList>
            <person name="Gilroy R."/>
            <person name="Ravi A."/>
            <person name="Getino M."/>
            <person name="Pursley I."/>
            <person name="Horton D.L."/>
            <person name="Alikhan N.F."/>
            <person name="Baker D."/>
            <person name="Gharbi K."/>
            <person name="Hall N."/>
            <person name="Watson M."/>
            <person name="Adriaenssens E.M."/>
            <person name="Foster-Nyarko E."/>
            <person name="Jarju S."/>
            <person name="Secka A."/>
            <person name="Antonio M."/>
            <person name="Oren A."/>
            <person name="Chaudhuri R.R."/>
            <person name="La Ragione R."/>
            <person name="Hildebrand F."/>
            <person name="Pallen M.J."/>
        </authorList>
    </citation>
    <scope>NUCLEOTIDE SEQUENCE</scope>
    <source>
        <strain evidence="2">Gambia11-129</strain>
    </source>
</reference>
<dbReference type="Pfam" id="PF07155">
    <property type="entry name" value="ECF-ribofla_trS"/>
    <property type="match status" value="1"/>
</dbReference>
<evidence type="ECO:0000313" key="3">
    <source>
        <dbReference type="Proteomes" id="UP000823936"/>
    </source>
</evidence>
<keyword evidence="1" id="KW-1133">Transmembrane helix</keyword>
<gene>
    <name evidence="2" type="ORF">IAB12_00535</name>
</gene>
<reference evidence="2" key="2">
    <citation type="submission" date="2021-04" db="EMBL/GenBank/DDBJ databases">
        <authorList>
            <person name="Gilroy R."/>
        </authorList>
    </citation>
    <scope>NUCLEOTIDE SEQUENCE</scope>
    <source>
        <strain evidence="2">Gambia11-129</strain>
    </source>
</reference>
<dbReference type="GO" id="GO:0016020">
    <property type="term" value="C:membrane"/>
    <property type="evidence" value="ECO:0007669"/>
    <property type="project" value="InterPro"/>
</dbReference>
<feature type="transmembrane region" description="Helical" evidence="1">
    <location>
        <begin position="43"/>
        <end position="68"/>
    </location>
</feature>
<feature type="transmembrane region" description="Helical" evidence="1">
    <location>
        <begin position="107"/>
        <end position="134"/>
    </location>
</feature>
<dbReference type="Proteomes" id="UP000823936">
    <property type="component" value="Unassembled WGS sequence"/>
</dbReference>
<keyword evidence="1" id="KW-0472">Membrane</keyword>
<dbReference type="InterPro" id="IPR009825">
    <property type="entry name" value="ECF_substrate-spec-like"/>
</dbReference>
<protein>
    <submittedName>
        <fullName evidence="2">ECF transporter S component</fullName>
    </submittedName>
</protein>
<keyword evidence="1" id="KW-0812">Transmembrane</keyword>
<sequence length="176" mass="18647">MLKNSPALRISMMAVTTAIVAFFTIALRINIPATNGYISLTDVAVTFVAFTFGPVTAFVAGGLGTAIADLAGGFASWAIISFIVHGLEAFLISLITGRKEGKENVSLMRKIAAACVAVIVVSGGYFLLTGLFLIDFPTALAEVPVNIAQSLFGAVFGLVFSQAVRKAYRKIDDFRF</sequence>
<proteinExistence type="predicted"/>
<dbReference type="EMBL" id="DXHU01000003">
    <property type="protein sequence ID" value="HIV98255.1"/>
    <property type="molecule type" value="Genomic_DNA"/>
</dbReference>
<comment type="caution">
    <text evidence="2">The sequence shown here is derived from an EMBL/GenBank/DDBJ whole genome shotgun (WGS) entry which is preliminary data.</text>
</comment>
<dbReference type="Gene3D" id="1.10.1760.20">
    <property type="match status" value="1"/>
</dbReference>
<evidence type="ECO:0000256" key="1">
    <source>
        <dbReference type="SAM" id="Phobius"/>
    </source>
</evidence>
<evidence type="ECO:0000313" key="2">
    <source>
        <dbReference type="EMBL" id="HIV98255.1"/>
    </source>
</evidence>